<evidence type="ECO:0000313" key="9">
    <source>
        <dbReference type="Proteomes" id="UP000034566"/>
    </source>
</evidence>
<evidence type="ECO:0000313" key="4">
    <source>
        <dbReference type="EMBL" id="KKG60912.1"/>
    </source>
</evidence>
<dbReference type="EMBL" id="JJPJ01000042">
    <property type="protein sequence ID" value="KKG64074.1"/>
    <property type="molecule type" value="Genomic_DNA"/>
</dbReference>
<dbReference type="Proteomes" id="UP000034152">
    <property type="component" value="Unassembled WGS sequence"/>
</dbReference>
<dbReference type="EMBL" id="JJPI01000022">
    <property type="protein sequence ID" value="KKG57357.1"/>
    <property type="molecule type" value="Genomic_DNA"/>
</dbReference>
<evidence type="ECO:0000313" key="6">
    <source>
        <dbReference type="EMBL" id="KKH91384.1"/>
    </source>
</evidence>
<dbReference type="EMBL" id="JJQU01000002">
    <property type="protein sequence ID" value="KKH91384.1"/>
    <property type="molecule type" value="Genomic_DNA"/>
</dbReference>
<dbReference type="RefSeq" id="WP_048036870.1">
    <property type="nucleotide sequence ID" value="NZ_JJOS01000002.1"/>
</dbReference>
<evidence type="ECO:0000313" key="10">
    <source>
        <dbReference type="Proteomes" id="UP000034578"/>
    </source>
</evidence>
<evidence type="ECO:0000313" key="8">
    <source>
        <dbReference type="Proteomes" id="UP000034279"/>
    </source>
</evidence>
<organism evidence="6 7">
    <name type="scientific">Methanosarcina mazei</name>
    <name type="common">Methanosarcina frisia</name>
    <dbReference type="NCBI Taxonomy" id="2209"/>
    <lineage>
        <taxon>Archaea</taxon>
        <taxon>Methanobacteriati</taxon>
        <taxon>Methanobacteriota</taxon>
        <taxon>Stenosarchaea group</taxon>
        <taxon>Methanomicrobia</taxon>
        <taxon>Methanosarcinales</taxon>
        <taxon>Methanosarcinaceae</taxon>
        <taxon>Methanosarcina</taxon>
    </lineage>
</organism>
<protein>
    <submittedName>
        <fullName evidence="6">Uncharacterized protein</fullName>
    </submittedName>
</protein>
<feature type="compositionally biased region" description="Low complexity" evidence="1">
    <location>
        <begin position="252"/>
        <end position="262"/>
    </location>
</feature>
<evidence type="ECO:0000313" key="7">
    <source>
        <dbReference type="Proteomes" id="UP000034152"/>
    </source>
</evidence>
<dbReference type="EMBL" id="JJOS01000002">
    <property type="protein sequence ID" value="KKG07029.1"/>
    <property type="molecule type" value="Genomic_DNA"/>
</dbReference>
<evidence type="ECO:0000313" key="3">
    <source>
        <dbReference type="EMBL" id="KKG57357.1"/>
    </source>
</evidence>
<evidence type="ECO:0000313" key="5">
    <source>
        <dbReference type="EMBL" id="KKG64074.1"/>
    </source>
</evidence>
<dbReference type="Proteomes" id="UP000034566">
    <property type="component" value="Unassembled WGS sequence"/>
</dbReference>
<sequence length="262" mass="31349">MKLLELKDEDIERLLEDRLRFIGQGNDIYSRYSAYDYCYNCFRYFHEVLEREKRELKPFEKNILSLQLGLFLGTWGMFRNSNLQNCSYKIYEPLIETIFEEKGLWDIDVKDYCKNGTWKAIDNFKGNMEKALPFSVTDTLVTKIMMVVFGCVPAYDRNFRETVVPMTFNEDSLKYIYEFYQEKKGFLNQKQKELKTVSVKGGLTDYTYTMAKIIDVIGFHVTEESDVNKMKQEDPEKWDKREKQKKEKEQKLNQWLEKPNKS</sequence>
<name>A0A0F8U1B6_METMZ</name>
<evidence type="ECO:0000256" key="1">
    <source>
        <dbReference type="SAM" id="MobiDB-lite"/>
    </source>
</evidence>
<dbReference type="Proteomes" id="UP000034188">
    <property type="component" value="Unassembled WGS sequence"/>
</dbReference>
<dbReference type="PATRIC" id="fig|2209.42.peg.3398"/>
<dbReference type="Proteomes" id="UP000034279">
    <property type="component" value="Unassembled WGS sequence"/>
</dbReference>
<evidence type="ECO:0000313" key="2">
    <source>
        <dbReference type="EMBL" id="KKG07029.1"/>
    </source>
</evidence>
<comment type="caution">
    <text evidence="6">The sequence shown here is derived from an EMBL/GenBank/DDBJ whole genome shotgun (WGS) entry which is preliminary data.</text>
</comment>
<dbReference type="Proteomes" id="UP000034578">
    <property type="component" value="Unassembled WGS sequence"/>
</dbReference>
<accession>A0A0F8U1B6</accession>
<proteinExistence type="predicted"/>
<reference evidence="7 8" key="1">
    <citation type="journal article" date="2015" name="ISME J.">
        <title>Genomic and phenotypic differentiation among Methanosarcina mazei populations from Columbia River sediment.</title>
        <authorList>
            <person name="Youngblut N.D."/>
            <person name="Wirth J.S."/>
            <person name="Henriksen J.R."/>
            <person name="Smith M."/>
            <person name="Simon H."/>
            <person name="Metcalf W.W."/>
            <person name="Whitaker R.J."/>
        </authorList>
    </citation>
    <scope>NUCLEOTIDE SEQUENCE [LARGE SCALE GENOMIC DNA]</scope>
    <source>
        <strain evidence="6 7">1.H.M.2.1</strain>
        <strain evidence="2 10">2.F.A.2.4</strain>
        <strain evidence="3">3.F.T.1A.1</strain>
        <strain evidence="5 8">3.F.T.1A.2</strain>
        <strain evidence="4 9">3.F.T.1A.4</strain>
    </source>
</reference>
<gene>
    <name evidence="3" type="ORF">DU33_15425</name>
    <name evidence="4" type="ORF">DU45_15730</name>
    <name evidence="2" type="ORF">DU47_04285</name>
    <name evidence="5" type="ORF">DU64_14815</name>
    <name evidence="6" type="ORF">DU80_11590</name>
</gene>
<dbReference type="EMBL" id="JJPK01000074">
    <property type="protein sequence ID" value="KKG60912.1"/>
    <property type="molecule type" value="Genomic_DNA"/>
</dbReference>
<feature type="region of interest" description="Disordered" evidence="1">
    <location>
        <begin position="226"/>
        <end position="262"/>
    </location>
</feature>
<feature type="compositionally biased region" description="Basic and acidic residues" evidence="1">
    <location>
        <begin position="226"/>
        <end position="251"/>
    </location>
</feature>
<keyword evidence="10" id="KW-1185">Reference proteome</keyword>
<dbReference type="AlphaFoldDB" id="A0A0F8U1B6"/>